<dbReference type="Gene3D" id="1.10.10.2030">
    <property type="entry name" value="DNA/RNA-binding protein Kin17, conserved domain"/>
    <property type="match status" value="1"/>
</dbReference>
<protein>
    <recommendedName>
        <fullName evidence="5">DNA/RNA-binding protein Kin17 WH-like domain-containing protein</fullName>
    </recommendedName>
</protein>
<comment type="caution">
    <text evidence="6">The sequence shown here is derived from an EMBL/GenBank/DDBJ whole genome shotgun (WGS) entry which is preliminary data.</text>
</comment>
<evidence type="ECO:0000313" key="6">
    <source>
        <dbReference type="EMBL" id="KAK2145381.1"/>
    </source>
</evidence>
<dbReference type="GO" id="GO:0006260">
    <property type="term" value="P:DNA replication"/>
    <property type="evidence" value="ECO:0007669"/>
    <property type="project" value="TreeGrafter"/>
</dbReference>
<evidence type="ECO:0000256" key="4">
    <source>
        <dbReference type="ARBA" id="ARBA00022833"/>
    </source>
</evidence>
<evidence type="ECO:0000259" key="5">
    <source>
        <dbReference type="SMART" id="SM01253"/>
    </source>
</evidence>
<proteinExistence type="inferred from homology"/>
<organism evidence="6 7">
    <name type="scientific">Paralvinella palmiformis</name>
    <dbReference type="NCBI Taxonomy" id="53620"/>
    <lineage>
        <taxon>Eukaryota</taxon>
        <taxon>Metazoa</taxon>
        <taxon>Spiralia</taxon>
        <taxon>Lophotrochozoa</taxon>
        <taxon>Annelida</taxon>
        <taxon>Polychaeta</taxon>
        <taxon>Sedentaria</taxon>
        <taxon>Canalipalpata</taxon>
        <taxon>Terebellida</taxon>
        <taxon>Terebelliformia</taxon>
        <taxon>Alvinellidae</taxon>
        <taxon>Paralvinella</taxon>
    </lineage>
</organism>
<evidence type="ECO:0000313" key="7">
    <source>
        <dbReference type="Proteomes" id="UP001208570"/>
    </source>
</evidence>
<dbReference type="GO" id="GO:0006974">
    <property type="term" value="P:DNA damage response"/>
    <property type="evidence" value="ECO:0007669"/>
    <property type="project" value="TreeGrafter"/>
</dbReference>
<sequence>MGKEKGGFLTPKAIANRIKAKGLQKLRWEFLSTFLELLRRRFGTKRVQANQVYQEYISDRSHTHMNSTEWETLTDFVKWLGREGHCTVDETEKGWFVQYISRDAETIKRQEAVQKKEKMDLDDEEKMAKFIEKQIERAAAGEKEKKTVEYTELQRENEEEKLTLNIAPKKAEKAKILKVYVQGGSCKVFSMKMLVSCLLTASDGHSA</sequence>
<dbReference type="Pfam" id="PF10357">
    <property type="entry name" value="WH_KIN17"/>
    <property type="match status" value="1"/>
</dbReference>
<dbReference type="GO" id="GO:0003690">
    <property type="term" value="F:double-stranded DNA binding"/>
    <property type="evidence" value="ECO:0007669"/>
    <property type="project" value="TreeGrafter"/>
</dbReference>
<dbReference type="InterPro" id="IPR038254">
    <property type="entry name" value="KIN17_WH-like_sf"/>
</dbReference>
<keyword evidence="3" id="KW-0863">Zinc-finger</keyword>
<gene>
    <name evidence="6" type="ORF">LSH36_683g03073</name>
</gene>
<dbReference type="PANTHER" id="PTHR12805:SF0">
    <property type="entry name" value="DNA_RNA-BINDING PROTEIN KIN17"/>
    <property type="match status" value="1"/>
</dbReference>
<dbReference type="FunFam" id="1.10.10.2030:FF:000001">
    <property type="entry name" value="DNA/RNA-binding protein KIN17, putative"/>
    <property type="match status" value="1"/>
</dbReference>
<dbReference type="GO" id="GO:0008270">
    <property type="term" value="F:zinc ion binding"/>
    <property type="evidence" value="ECO:0007669"/>
    <property type="project" value="UniProtKB-KW"/>
</dbReference>
<dbReference type="InterPro" id="IPR019447">
    <property type="entry name" value="DNA/RNA-bd_Kin17_WH-like_dom"/>
</dbReference>
<feature type="domain" description="DNA/RNA-binding protein Kin17 WH-like" evidence="5">
    <location>
        <begin position="21"/>
        <end position="136"/>
    </location>
</feature>
<dbReference type="Proteomes" id="UP001208570">
    <property type="component" value="Unassembled WGS sequence"/>
</dbReference>
<dbReference type="GO" id="GO:0005634">
    <property type="term" value="C:nucleus"/>
    <property type="evidence" value="ECO:0007669"/>
    <property type="project" value="TreeGrafter"/>
</dbReference>
<dbReference type="AlphaFoldDB" id="A0AAD9J2C1"/>
<evidence type="ECO:0000256" key="2">
    <source>
        <dbReference type="ARBA" id="ARBA00022723"/>
    </source>
</evidence>
<comment type="similarity">
    <text evidence="1">Belongs to the KIN17 family.</text>
</comment>
<dbReference type="SMART" id="SM01253">
    <property type="entry name" value="Kin17_mid"/>
    <property type="match status" value="1"/>
</dbReference>
<dbReference type="PANTHER" id="PTHR12805">
    <property type="entry name" value="KIN17 KIN, ANTIGENIC DETERMINANT OF RECA PROTEIN HOMOLOG"/>
    <property type="match status" value="1"/>
</dbReference>
<dbReference type="InterPro" id="IPR037321">
    <property type="entry name" value="KIN17-like"/>
</dbReference>
<evidence type="ECO:0000256" key="3">
    <source>
        <dbReference type="ARBA" id="ARBA00022771"/>
    </source>
</evidence>
<accession>A0AAD9J2C1</accession>
<keyword evidence="7" id="KW-1185">Reference proteome</keyword>
<reference evidence="6" key="1">
    <citation type="journal article" date="2023" name="Mol. Biol. Evol.">
        <title>Third-Generation Sequencing Reveals the Adaptive Role of the Epigenome in Three Deep-Sea Polychaetes.</title>
        <authorList>
            <person name="Perez M."/>
            <person name="Aroh O."/>
            <person name="Sun Y."/>
            <person name="Lan Y."/>
            <person name="Juniper S.K."/>
            <person name="Young C.R."/>
            <person name="Angers B."/>
            <person name="Qian P.Y."/>
        </authorList>
    </citation>
    <scope>NUCLEOTIDE SEQUENCE</scope>
    <source>
        <strain evidence="6">P08H-3</strain>
    </source>
</reference>
<name>A0AAD9J2C1_9ANNE</name>
<dbReference type="EMBL" id="JAODUP010000685">
    <property type="protein sequence ID" value="KAK2145381.1"/>
    <property type="molecule type" value="Genomic_DNA"/>
</dbReference>
<keyword evidence="4" id="KW-0862">Zinc</keyword>
<evidence type="ECO:0000256" key="1">
    <source>
        <dbReference type="ARBA" id="ARBA00008517"/>
    </source>
</evidence>
<keyword evidence="2" id="KW-0479">Metal-binding</keyword>